<comment type="function">
    <text evidence="6">Acts as a component of the CCR4-NOT core complex, which in the nucleus seems to be a general transcription factor, and in the cytoplasm the major mRNA deadenylase involved in mRNA turnover. The NOT protein subcomplex negatively regulates the basal and activated transcription of many genes. Preferentially affects TC-type TATA element-dependent transcription. Could directly or indirectly inhibit component(s) of the general transcription machinery.</text>
</comment>
<evidence type="ECO:0000313" key="14">
    <source>
        <dbReference type="EMBL" id="EER44965.1"/>
    </source>
</evidence>
<dbReference type="InterPro" id="IPR032194">
    <property type="entry name" value="CNOT1_HEAT"/>
</dbReference>
<dbReference type="OrthoDB" id="1933107at2759"/>
<dbReference type="GO" id="GO:0000289">
    <property type="term" value="P:nuclear-transcribed mRNA poly(A) tail shortening"/>
    <property type="evidence" value="ECO:0007669"/>
    <property type="project" value="UniProtKB-ARBA"/>
</dbReference>
<feature type="domain" description="CCR4-Not complex component Not1 C-terminal" evidence="9">
    <location>
        <begin position="1815"/>
        <end position="1876"/>
    </location>
</feature>
<dbReference type="InterPro" id="IPR032193">
    <property type="entry name" value="CNOT1_TTP_bind"/>
</dbReference>
<dbReference type="Proteomes" id="UP000002624">
    <property type="component" value="Unassembled WGS sequence"/>
</dbReference>
<keyword evidence="4" id="KW-0804">Transcription</keyword>
<dbReference type="OMA" id="LCQHPMA"/>
<evidence type="ECO:0000256" key="6">
    <source>
        <dbReference type="ARBA" id="ARBA00059181"/>
    </source>
</evidence>
<dbReference type="InterPro" id="IPR040398">
    <property type="entry name" value="Not1"/>
</dbReference>
<dbReference type="Pfam" id="PF16415">
    <property type="entry name" value="CNOT1_CAF1_bind"/>
    <property type="match status" value="1"/>
</dbReference>
<feature type="compositionally biased region" description="Low complexity" evidence="8">
    <location>
        <begin position="112"/>
        <end position="132"/>
    </location>
</feature>
<sequence length="1896" mass="212123">MSFPSPAQSLIASGTDKPSASRTARSHQSVWGTSASQSNVRRGLTPLSTNISNSNSSVSPPRRPAQPHSPAPSVSATSPLTSSFSAVLTSSNRIPTNRHNSSPAPSHASFTSHQQAGSHQQQQQQQSQPISSPKIRSLTPSSTSHLATSTTSGGGSGGGGGGGGGGGVGAGISRSAAFSPLLTGNTINSPTGFPSDKAGATATSGANSGQSSLSKISVAQVFLLLDSINEKEGKEKWETKAAQIHKLVDSNGMEVFAKYFRRLLSGNAPQIFPGINKVVENAMNYPLLVQEVHKVSQDPDQSQKIAETIDASDGDIFRDFDLSTFLEHFKLDPITKVALTLAFKNVSKADLRTKADAILTNSTTQFLHSLSTISDTNKEFTTSFISLTLERFILHSRNFDEDIKQKLVYACRARYQSADMDLPPEIESALQMFGLSDPQLTLVRQIQARGPKSMGSQDSIVETINSAGPSGWNEEQIASALLYIIISPNWLQFSPELLLTTVQNHQRGETFSWPKLMRGFDKVGVVIDPNQFGRLFNVLHVASHGNPSLDIQALWSGEWENRDTQLSFLTAALSSNIDISRIPKFRSTYPLDIFSDASETVRQQAEQAQHSLLRSRDAVRAIFDLILKTPGTWSLPDSQRFVKTVLQHDLPIFLCSAFAIPQPWTTVQVNFVMRSFSIFISKRQDGYQFALHGVWKLNREWVVEQLFHAFTQDPSCTELIYDHAVEHGWLDYILEFTNGLAMDLASLAHRKDDYDLEQWVKKAAQKSPIDMGNLLLKFLRIKAEDELRVQRKEQPTPQMVSLSVKTVFALLQILEDYIVDHETLTPIQRICLQAYPRLINYGEGFDDIIEVNGAHGNAIPVEIDKQMQDLFGKMYHEELSLREILELMRRYKTSRDPAEQDLFTCMVHGLVDEYNCYHTYPLEALTKTAVMFGGIINFKLISGIPLKVGLGMILDAVREHEPHQPMYKFGVEAIEQLISRLPEWAGFCNLLLQIPSLQGTPIYRKAEEVLQDQGHHPISETDGAGLNGLSDGMAMTNGNIDELLAPDTTHRKFSSLHVDPPLRPEIYRDPDEEAHDKILFILNNVSEQNIEEEHHQWFASYLVEERAKLQPNFQQLYLDLLELIGDKTLWMEVLRETYVSAIRLLNAESTLNSATERTYLKNLGGWLGSLTIAKDKPIKHRNIYFKDLLIEAFDSQRLMVVIPFTCKVLVQAMKSTIFKPPNPWLMDIIALLIEIYHFAELKMILKFEIEVLCGDLNLDYKTIEPSTCIRERPTQLEDGISSANIPEGLETFEDMSLSNISRAIRNERIPQTSIMPSLPNLDQILVFPPSAKARRRHRAARPNEPFIDPSISRWGFFIPEPFKQIPGGLNKEQLAIYENFARQSRGTGPTHIQNASTDSGKQIPDVLQESFPAIPNLSTPAEQPAVPHHVAQTQQESSLQQPAITAPQSQINGFLETANPREKVETLISQLQLAARNASEEHLKDLGRDSSILQDYNQVFRTILSAPNGEDLARLAALKICTTLYSRTESRLEVELLVHILAKICELSSLVTRYTWAVLADVDDEHMFNVPVTVALIDAGLLDLQRVDMILTKLIQEKNVAALELLSNLIDRVLLNDEPSALRSDFSGSLGAMNQWVVENPDLPAAKDIIRKLRESGIPETVNALLTDQARSKRDQMEYIFSEWIGVYKFARSNDRTYSTFLKDMHQRQVMNNQEDSALFFRLSIDISVAMFEHECQNPNGNLDEAFLYIDALAKLVILLVKFQGESSGAVKASKPVYLNSILSLLVLVLNHHQVMRGENFNQRVFFRLFSSILCEYSTCALQNTDQHKEVMAVFADKFLSLQPKHAPGFVYGWLALISHRIFMSGLLNMPDQSQRTTTDFAMLSRPTAHNCEILF</sequence>
<dbReference type="Pfam" id="PF04054">
    <property type="entry name" value="Not1"/>
    <property type="match status" value="1"/>
</dbReference>
<dbReference type="Pfam" id="PF16418">
    <property type="entry name" value="CNOT1_HEAT"/>
    <property type="match status" value="1"/>
</dbReference>
<comment type="subcellular location">
    <subcellularLocation>
        <location evidence="1">Nucleus</location>
    </subcellularLocation>
</comment>
<feature type="domain" description="CCR4-NOT transcription complex subunit 1 HEAT repeat" evidence="12">
    <location>
        <begin position="672"/>
        <end position="815"/>
    </location>
</feature>
<feature type="compositionally biased region" description="Low complexity" evidence="8">
    <location>
        <begin position="198"/>
        <end position="210"/>
    </location>
</feature>
<dbReference type="EMBL" id="GG692419">
    <property type="protein sequence ID" value="EER44965.1"/>
    <property type="molecule type" value="Genomic_DNA"/>
</dbReference>
<dbReference type="eggNOG" id="KOG1831">
    <property type="taxonomic scope" value="Eukaryota"/>
</dbReference>
<evidence type="ECO:0000256" key="7">
    <source>
        <dbReference type="ARBA" id="ARBA00074459"/>
    </source>
</evidence>
<dbReference type="PANTHER" id="PTHR13162:SF8">
    <property type="entry name" value="CCR4-NOT TRANSCRIPTION COMPLEX SUBUNIT 1"/>
    <property type="match status" value="1"/>
</dbReference>
<evidence type="ECO:0000259" key="12">
    <source>
        <dbReference type="Pfam" id="PF16418"/>
    </source>
</evidence>
<evidence type="ECO:0000256" key="4">
    <source>
        <dbReference type="ARBA" id="ARBA00023163"/>
    </source>
</evidence>
<dbReference type="InterPro" id="IPR038535">
    <property type="entry name" value="CNOT1_TTP_bind_sf"/>
</dbReference>
<evidence type="ECO:0000259" key="11">
    <source>
        <dbReference type="Pfam" id="PF16417"/>
    </source>
</evidence>
<feature type="compositionally biased region" description="Low complexity" evidence="8">
    <location>
        <begin position="141"/>
        <end position="151"/>
    </location>
</feature>
<dbReference type="CDD" id="cd20710">
    <property type="entry name" value="NOT1_connector"/>
    <property type="match status" value="1"/>
</dbReference>
<dbReference type="HOGENOM" id="CLU_000286_3_1_1"/>
<dbReference type="GO" id="GO:0000932">
    <property type="term" value="C:P-body"/>
    <property type="evidence" value="ECO:0007669"/>
    <property type="project" value="TreeGrafter"/>
</dbReference>
<gene>
    <name evidence="14" type="ORF">HCDG_00544</name>
</gene>
<evidence type="ECO:0000256" key="2">
    <source>
        <dbReference type="ARBA" id="ARBA00022491"/>
    </source>
</evidence>
<name>C6H1G2_AJECH</name>
<protein>
    <recommendedName>
        <fullName evidence="7">General negative regulator of transcription subunit 1</fullName>
    </recommendedName>
</protein>
<keyword evidence="2" id="KW-0678">Repressor</keyword>
<dbReference type="Pfam" id="PF16417">
    <property type="entry name" value="CNOT1_TTP_bind"/>
    <property type="match status" value="1"/>
</dbReference>
<feature type="region of interest" description="Disordered" evidence="8">
    <location>
        <begin position="1"/>
        <end position="168"/>
    </location>
</feature>
<dbReference type="PANTHER" id="PTHR13162">
    <property type="entry name" value="CCR4-NOT TRANSCRIPTION COMPLEX"/>
    <property type="match status" value="1"/>
</dbReference>
<feature type="compositionally biased region" description="Gly residues" evidence="8">
    <location>
        <begin position="152"/>
        <end position="168"/>
    </location>
</feature>
<evidence type="ECO:0000259" key="13">
    <source>
        <dbReference type="Pfam" id="PF25097"/>
    </source>
</evidence>
<dbReference type="GO" id="GO:0060090">
    <property type="term" value="F:molecular adaptor activity"/>
    <property type="evidence" value="ECO:0007669"/>
    <property type="project" value="TreeGrafter"/>
</dbReference>
<evidence type="ECO:0000313" key="15">
    <source>
        <dbReference type="Proteomes" id="UP000002624"/>
    </source>
</evidence>
<evidence type="ECO:0000256" key="8">
    <source>
        <dbReference type="SAM" id="MobiDB-lite"/>
    </source>
</evidence>
<dbReference type="GO" id="GO:0005634">
    <property type="term" value="C:nucleus"/>
    <property type="evidence" value="ECO:0007669"/>
    <property type="project" value="UniProtKB-SubCell"/>
</dbReference>
<evidence type="ECO:0000256" key="5">
    <source>
        <dbReference type="ARBA" id="ARBA00023242"/>
    </source>
</evidence>
<accession>C6H1G2</accession>
<organism evidence="14 15">
    <name type="scientific">Ajellomyces capsulatus (strain H143)</name>
    <name type="common">Darling's disease fungus</name>
    <name type="synonym">Histoplasma capsulatum</name>
    <dbReference type="NCBI Taxonomy" id="544712"/>
    <lineage>
        <taxon>Eukaryota</taxon>
        <taxon>Fungi</taxon>
        <taxon>Dikarya</taxon>
        <taxon>Ascomycota</taxon>
        <taxon>Pezizomycotina</taxon>
        <taxon>Eurotiomycetes</taxon>
        <taxon>Eurotiomycetidae</taxon>
        <taxon>Onygenales</taxon>
        <taxon>Ajellomycetaceae</taxon>
        <taxon>Histoplasma</taxon>
    </lineage>
</organism>
<dbReference type="Gene3D" id="1.25.40.790">
    <property type="match status" value="1"/>
</dbReference>
<dbReference type="Pfam" id="PF25097">
    <property type="entry name" value="ARM_Cnot1"/>
    <property type="match status" value="1"/>
</dbReference>
<dbReference type="GO" id="GO:0030015">
    <property type="term" value="C:CCR4-NOT core complex"/>
    <property type="evidence" value="ECO:0007669"/>
    <property type="project" value="InterPro"/>
</dbReference>
<evidence type="ECO:0000259" key="9">
    <source>
        <dbReference type="Pfam" id="PF04054"/>
    </source>
</evidence>
<dbReference type="GO" id="GO:0017148">
    <property type="term" value="P:negative regulation of translation"/>
    <property type="evidence" value="ECO:0007669"/>
    <property type="project" value="InterPro"/>
</dbReference>
<dbReference type="InterPro" id="IPR007196">
    <property type="entry name" value="CCR4-Not_Not1_C"/>
</dbReference>
<dbReference type="STRING" id="544712.C6H1G2"/>
<dbReference type="Gene3D" id="1.25.40.840">
    <property type="entry name" value="CCR4-NOT transcription complex subunit 1 TTP binding domain"/>
    <property type="match status" value="1"/>
</dbReference>
<feature type="compositionally biased region" description="Low complexity" evidence="8">
    <location>
        <begin position="48"/>
        <end position="59"/>
    </location>
</feature>
<dbReference type="InterPro" id="IPR055454">
    <property type="entry name" value="CNOT1-like_NOT1_connector"/>
</dbReference>
<keyword evidence="3" id="KW-0805">Transcription regulation</keyword>
<feature type="region of interest" description="Disordered" evidence="8">
    <location>
        <begin position="187"/>
        <end position="210"/>
    </location>
</feature>
<dbReference type="VEuPathDB" id="FungiDB:HCDG_00544"/>
<keyword evidence="5" id="KW-0539">Nucleus</keyword>
<reference evidence="15" key="1">
    <citation type="submission" date="2009-05" db="EMBL/GenBank/DDBJ databases">
        <title>The genome sequence of Ajellomyces capsulatus strain H143.</title>
        <authorList>
            <person name="Champion M."/>
            <person name="Cuomo C.A."/>
            <person name="Ma L.-J."/>
            <person name="Henn M.R."/>
            <person name="Sil A."/>
            <person name="Goldman B."/>
            <person name="Young S.K."/>
            <person name="Kodira C.D."/>
            <person name="Zeng Q."/>
            <person name="Koehrsen M."/>
            <person name="Alvarado L."/>
            <person name="Berlin A.M."/>
            <person name="Borenstein D."/>
            <person name="Chen Z."/>
            <person name="Engels R."/>
            <person name="Freedman E."/>
            <person name="Gellesch M."/>
            <person name="Goldberg J."/>
            <person name="Griggs A."/>
            <person name="Gujja S."/>
            <person name="Heiman D.I."/>
            <person name="Hepburn T.A."/>
            <person name="Howarth C."/>
            <person name="Jen D."/>
            <person name="Larson L."/>
            <person name="Lewis B."/>
            <person name="Mehta T."/>
            <person name="Park D."/>
            <person name="Pearson M."/>
            <person name="Roberts A."/>
            <person name="Saif S."/>
            <person name="Shea T.D."/>
            <person name="Shenoy N."/>
            <person name="Sisk P."/>
            <person name="Stolte C."/>
            <person name="Sykes S."/>
            <person name="Walk T."/>
            <person name="White J."/>
            <person name="Yandava C."/>
            <person name="Klein B."/>
            <person name="McEwen J.G."/>
            <person name="Puccia R."/>
            <person name="Goldman G.H."/>
            <person name="Felipe M.S."/>
            <person name="Nino-Vega G."/>
            <person name="San-Blas G."/>
            <person name="Taylor J.W."/>
            <person name="Mendoza L."/>
            <person name="Galagan J.E."/>
            <person name="Nusbaum C."/>
            <person name="Birren B.W."/>
        </authorList>
    </citation>
    <scope>NUCLEOTIDE SEQUENCE [LARGE SCALE GENOMIC DNA]</scope>
    <source>
        <strain evidence="15">H143</strain>
    </source>
</reference>
<feature type="compositionally biased region" description="Pro residues" evidence="8">
    <location>
        <begin position="61"/>
        <end position="70"/>
    </location>
</feature>
<feature type="domain" description="CCR4-NOT transcription complex subunit 1 TTP binding" evidence="11">
    <location>
        <begin position="850"/>
        <end position="1000"/>
    </location>
</feature>
<dbReference type="FunFam" id="1.25.40.840:FF:000002">
    <property type="entry name" value="Ccr4-Not transcription complex subunit (NOT1)"/>
    <property type="match status" value="1"/>
</dbReference>
<dbReference type="Gene3D" id="1.25.40.180">
    <property type="match status" value="1"/>
</dbReference>
<feature type="compositionally biased region" description="Polar residues" evidence="8">
    <location>
        <begin position="72"/>
        <end position="111"/>
    </location>
</feature>
<evidence type="ECO:0000256" key="1">
    <source>
        <dbReference type="ARBA" id="ARBA00004123"/>
    </source>
</evidence>
<feature type="compositionally biased region" description="Polar residues" evidence="8">
    <location>
        <begin position="1"/>
        <end position="40"/>
    </location>
</feature>
<dbReference type="FunFam" id="1.25.40.180:FF:000012">
    <property type="entry name" value="Ccr4-Not transcription complex subunit"/>
    <property type="match status" value="1"/>
</dbReference>
<proteinExistence type="predicted"/>
<feature type="domain" description="CCR4-NOT transcription complex subunit 1 CAF1-binding" evidence="10">
    <location>
        <begin position="1068"/>
        <end position="1275"/>
    </location>
</feature>
<evidence type="ECO:0000259" key="10">
    <source>
        <dbReference type="Pfam" id="PF16415"/>
    </source>
</evidence>
<dbReference type="InterPro" id="IPR032191">
    <property type="entry name" value="CNOT1_CAF1_bind"/>
</dbReference>
<feature type="domain" description="CCR4-NOT transcription complex subunit 1-like NOT1 connector" evidence="13">
    <location>
        <begin position="1524"/>
        <end position="1654"/>
    </location>
</feature>
<evidence type="ECO:0000256" key="3">
    <source>
        <dbReference type="ARBA" id="ARBA00023015"/>
    </source>
</evidence>